<name>A0A6C0BTW1_9ZZZZ</name>
<accession>A0A6C0BTW1</accession>
<organism evidence="1">
    <name type="scientific">viral metagenome</name>
    <dbReference type="NCBI Taxonomy" id="1070528"/>
    <lineage>
        <taxon>unclassified sequences</taxon>
        <taxon>metagenomes</taxon>
        <taxon>organismal metagenomes</taxon>
    </lineage>
</organism>
<reference evidence="1" key="1">
    <citation type="journal article" date="2020" name="Nature">
        <title>Giant virus diversity and host interactions through global metagenomics.</title>
        <authorList>
            <person name="Schulz F."/>
            <person name="Roux S."/>
            <person name="Paez-Espino D."/>
            <person name="Jungbluth S."/>
            <person name="Walsh D.A."/>
            <person name="Denef V.J."/>
            <person name="McMahon K.D."/>
            <person name="Konstantinidis K.T."/>
            <person name="Eloe-Fadrosh E.A."/>
            <person name="Kyrpides N.C."/>
            <person name="Woyke T."/>
        </authorList>
    </citation>
    <scope>NUCLEOTIDE SEQUENCE</scope>
    <source>
        <strain evidence="1">GVMAG-M-3300018428-16</strain>
    </source>
</reference>
<dbReference type="AlphaFoldDB" id="A0A6C0BTW1"/>
<sequence length="140" mass="15239">MPKPIALVNNTNATARNRKVVTMVWNGDYINHASRSGGTFRNLMNAGDPLSRKNYTCGGPNPLSNLPSVKQNVSLYRGGVKSTDCDGTNIPSASCNVKYVYDSSNFTRFRKETAINKSYNDTSFSGPGNGAQTALRRARI</sequence>
<evidence type="ECO:0000313" key="1">
    <source>
        <dbReference type="EMBL" id="QHS95009.1"/>
    </source>
</evidence>
<protein>
    <submittedName>
        <fullName evidence="1">Uncharacterized protein</fullName>
    </submittedName>
</protein>
<proteinExistence type="predicted"/>
<dbReference type="EMBL" id="MN739237">
    <property type="protein sequence ID" value="QHS95009.1"/>
    <property type="molecule type" value="Genomic_DNA"/>
</dbReference>